<dbReference type="AlphaFoldDB" id="G4YMZ2"/>
<dbReference type="KEGG" id="psoj:PHYSODRAFT_477731"/>
<dbReference type="EMBL" id="JH159151">
    <property type="protein sequence ID" value="EGZ29525.1"/>
    <property type="molecule type" value="Genomic_DNA"/>
</dbReference>
<name>G4YMZ2_PHYSP</name>
<dbReference type="RefSeq" id="XP_009516800.1">
    <property type="nucleotide sequence ID" value="XM_009518505.1"/>
</dbReference>
<feature type="non-terminal residue" evidence="1">
    <location>
        <position position="1"/>
    </location>
</feature>
<accession>G4YMZ2</accession>
<sequence>SIAKSVLKSDTASTGCENARVEWGKKIPEQAFITLLNCVVRDLNRNGNRRVATSSRSGVISGSHLTRFVELVRNTGSCLLFPSVGGHCAW</sequence>
<dbReference type="Proteomes" id="UP000002640">
    <property type="component" value="Unassembled WGS sequence"/>
</dbReference>
<gene>
    <name evidence="1" type="ORF">PHYSODRAFT_477731</name>
</gene>
<dbReference type="GeneID" id="20654926"/>
<keyword evidence="2" id="KW-1185">Reference proteome</keyword>
<organism evidence="1 2">
    <name type="scientific">Phytophthora sojae (strain P6497)</name>
    <name type="common">Soybean stem and root rot agent</name>
    <name type="synonym">Phytophthora megasperma f. sp. glycines</name>
    <dbReference type="NCBI Taxonomy" id="1094619"/>
    <lineage>
        <taxon>Eukaryota</taxon>
        <taxon>Sar</taxon>
        <taxon>Stramenopiles</taxon>
        <taxon>Oomycota</taxon>
        <taxon>Peronosporomycetes</taxon>
        <taxon>Peronosporales</taxon>
        <taxon>Peronosporaceae</taxon>
        <taxon>Phytophthora</taxon>
    </lineage>
</organism>
<evidence type="ECO:0000313" key="2">
    <source>
        <dbReference type="Proteomes" id="UP000002640"/>
    </source>
</evidence>
<protein>
    <submittedName>
        <fullName evidence="1">Uncharacterized protein</fullName>
    </submittedName>
</protein>
<proteinExistence type="predicted"/>
<dbReference type="InParanoid" id="G4YMZ2"/>
<reference evidence="1 2" key="1">
    <citation type="journal article" date="2006" name="Science">
        <title>Phytophthora genome sequences uncover evolutionary origins and mechanisms of pathogenesis.</title>
        <authorList>
            <person name="Tyler B.M."/>
            <person name="Tripathy S."/>
            <person name="Zhang X."/>
            <person name="Dehal P."/>
            <person name="Jiang R.H."/>
            <person name="Aerts A."/>
            <person name="Arredondo F.D."/>
            <person name="Baxter L."/>
            <person name="Bensasson D."/>
            <person name="Beynon J.L."/>
            <person name="Chapman J."/>
            <person name="Damasceno C.M."/>
            <person name="Dorrance A.E."/>
            <person name="Dou D."/>
            <person name="Dickerman A.W."/>
            <person name="Dubchak I.L."/>
            <person name="Garbelotto M."/>
            <person name="Gijzen M."/>
            <person name="Gordon S.G."/>
            <person name="Govers F."/>
            <person name="Grunwald N.J."/>
            <person name="Huang W."/>
            <person name="Ivors K.L."/>
            <person name="Jones R.W."/>
            <person name="Kamoun S."/>
            <person name="Krampis K."/>
            <person name="Lamour K.H."/>
            <person name="Lee M.K."/>
            <person name="McDonald W.H."/>
            <person name="Medina M."/>
            <person name="Meijer H.J."/>
            <person name="Nordberg E.K."/>
            <person name="Maclean D.J."/>
            <person name="Ospina-Giraldo M.D."/>
            <person name="Morris P.F."/>
            <person name="Phuntumart V."/>
            <person name="Putnam N.H."/>
            <person name="Rash S."/>
            <person name="Rose J.K."/>
            <person name="Sakihama Y."/>
            <person name="Salamov A.A."/>
            <person name="Savidor A."/>
            <person name="Scheuring C.F."/>
            <person name="Smith B.M."/>
            <person name="Sobral B.W."/>
            <person name="Terry A."/>
            <person name="Torto-Alalibo T.A."/>
            <person name="Win J."/>
            <person name="Xu Z."/>
            <person name="Zhang H."/>
            <person name="Grigoriev I.V."/>
            <person name="Rokhsar D.S."/>
            <person name="Boore J.L."/>
        </authorList>
    </citation>
    <scope>NUCLEOTIDE SEQUENCE [LARGE SCALE GENOMIC DNA]</scope>
    <source>
        <strain evidence="1 2">P6497</strain>
    </source>
</reference>
<evidence type="ECO:0000313" key="1">
    <source>
        <dbReference type="EMBL" id="EGZ29525.1"/>
    </source>
</evidence>